<comment type="caution">
    <text evidence="7">The sequence shown here is derived from an EMBL/GenBank/DDBJ whole genome shotgun (WGS) entry which is preliminary data.</text>
</comment>
<evidence type="ECO:0000256" key="1">
    <source>
        <dbReference type="ARBA" id="ARBA00004123"/>
    </source>
</evidence>
<evidence type="ECO:0000256" key="4">
    <source>
        <dbReference type="SAM" id="MobiDB-lite"/>
    </source>
</evidence>
<name>A0AAX6MMH8_9PEZI</name>
<feature type="compositionally biased region" description="Polar residues" evidence="4">
    <location>
        <begin position="58"/>
        <end position="74"/>
    </location>
</feature>
<evidence type="ECO:0000313" key="8">
    <source>
        <dbReference type="Proteomes" id="UP001369815"/>
    </source>
</evidence>
<dbReference type="PROSITE" id="PS50090">
    <property type="entry name" value="MYB_LIKE"/>
    <property type="match status" value="1"/>
</dbReference>
<keyword evidence="3" id="KW-0539">Nucleus</keyword>
<dbReference type="SUPFAM" id="SSF46689">
    <property type="entry name" value="Homeodomain-like"/>
    <property type="match status" value="1"/>
</dbReference>
<feature type="compositionally biased region" description="Polar residues" evidence="4">
    <location>
        <begin position="927"/>
        <end position="955"/>
    </location>
</feature>
<feature type="compositionally biased region" description="Low complexity" evidence="4">
    <location>
        <begin position="296"/>
        <end position="313"/>
    </location>
</feature>
<feature type="compositionally biased region" description="Polar residues" evidence="4">
    <location>
        <begin position="437"/>
        <end position="466"/>
    </location>
</feature>
<dbReference type="PANTHER" id="PTHR46380:SF2">
    <property type="entry name" value="CYCLIN-D-BINDING MYB-LIKE TRANSCRIPTION FACTOR 1"/>
    <property type="match status" value="1"/>
</dbReference>
<feature type="compositionally biased region" description="Polar residues" evidence="4">
    <location>
        <begin position="378"/>
        <end position="404"/>
    </location>
</feature>
<feature type="compositionally biased region" description="Acidic residues" evidence="4">
    <location>
        <begin position="863"/>
        <end position="880"/>
    </location>
</feature>
<feature type="region of interest" description="Disordered" evidence="4">
    <location>
        <begin position="817"/>
        <end position="1019"/>
    </location>
</feature>
<protein>
    <recommendedName>
        <fullName evidence="9">Myb transcription factor</fullName>
    </recommendedName>
</protein>
<feature type="compositionally biased region" description="Low complexity" evidence="4">
    <location>
        <begin position="332"/>
        <end position="343"/>
    </location>
</feature>
<gene>
    <name evidence="7" type="ORF">Daesc_005958</name>
</gene>
<accession>A0AAX6MMH8</accession>
<dbReference type="EMBL" id="JBANMG010000005">
    <property type="protein sequence ID" value="KAK6953653.1"/>
    <property type="molecule type" value="Genomic_DNA"/>
</dbReference>
<feature type="domain" description="HTH myb-type" evidence="6">
    <location>
        <begin position="555"/>
        <end position="608"/>
    </location>
</feature>
<evidence type="ECO:0000256" key="2">
    <source>
        <dbReference type="ARBA" id="ARBA00023125"/>
    </source>
</evidence>
<dbReference type="GO" id="GO:0003700">
    <property type="term" value="F:DNA-binding transcription factor activity"/>
    <property type="evidence" value="ECO:0007669"/>
    <property type="project" value="TreeGrafter"/>
</dbReference>
<feature type="compositionally biased region" description="Acidic residues" evidence="4">
    <location>
        <begin position="363"/>
        <end position="376"/>
    </location>
</feature>
<keyword evidence="2" id="KW-0238">DNA-binding</keyword>
<feature type="region of interest" description="Disordered" evidence="4">
    <location>
        <begin position="1"/>
        <end position="480"/>
    </location>
</feature>
<reference evidence="7 8" key="1">
    <citation type="journal article" date="2024" name="Front Chem Biol">
        <title>Unveiling the potential of Daldinia eschscholtzii MFLUCC 19-0629 through bioactivity and bioinformatics studies for enhanced sustainable agriculture production.</title>
        <authorList>
            <person name="Brooks S."/>
            <person name="Weaver J.A."/>
            <person name="Klomchit A."/>
            <person name="Alharthi S.A."/>
            <person name="Onlamun T."/>
            <person name="Nurani R."/>
            <person name="Vong T.K."/>
            <person name="Alberti F."/>
            <person name="Greco C."/>
        </authorList>
    </citation>
    <scope>NUCLEOTIDE SEQUENCE [LARGE SCALE GENOMIC DNA]</scope>
    <source>
        <strain evidence="7">MFLUCC 19-0629</strain>
    </source>
</reference>
<dbReference type="InterPro" id="IPR001005">
    <property type="entry name" value="SANT/Myb"/>
</dbReference>
<feature type="compositionally biased region" description="Acidic residues" evidence="4">
    <location>
        <begin position="831"/>
        <end position="850"/>
    </location>
</feature>
<dbReference type="Gene3D" id="1.10.10.60">
    <property type="entry name" value="Homeodomain-like"/>
    <property type="match status" value="2"/>
</dbReference>
<proteinExistence type="predicted"/>
<dbReference type="GO" id="GO:0000976">
    <property type="term" value="F:transcription cis-regulatory region binding"/>
    <property type="evidence" value="ECO:0007669"/>
    <property type="project" value="TreeGrafter"/>
</dbReference>
<dbReference type="PROSITE" id="PS51294">
    <property type="entry name" value="HTH_MYB"/>
    <property type="match status" value="1"/>
</dbReference>
<dbReference type="InterPro" id="IPR051651">
    <property type="entry name" value="DMTF1_DNA-bind_reg"/>
</dbReference>
<organism evidence="7 8">
    <name type="scientific">Daldinia eschscholtzii</name>
    <dbReference type="NCBI Taxonomy" id="292717"/>
    <lineage>
        <taxon>Eukaryota</taxon>
        <taxon>Fungi</taxon>
        <taxon>Dikarya</taxon>
        <taxon>Ascomycota</taxon>
        <taxon>Pezizomycotina</taxon>
        <taxon>Sordariomycetes</taxon>
        <taxon>Xylariomycetidae</taxon>
        <taxon>Xylariales</taxon>
        <taxon>Hypoxylaceae</taxon>
        <taxon>Daldinia</taxon>
    </lineage>
</organism>
<feature type="compositionally biased region" description="Polar residues" evidence="4">
    <location>
        <begin position="238"/>
        <end position="252"/>
    </location>
</feature>
<evidence type="ECO:0000259" key="6">
    <source>
        <dbReference type="PROSITE" id="PS51294"/>
    </source>
</evidence>
<dbReference type="PANTHER" id="PTHR46380">
    <property type="entry name" value="CYCLIN-D-BINDING MYB-LIKE TRANSCRIPTION FACTOR 1"/>
    <property type="match status" value="1"/>
</dbReference>
<evidence type="ECO:0000256" key="3">
    <source>
        <dbReference type="ARBA" id="ARBA00023242"/>
    </source>
</evidence>
<keyword evidence="8" id="KW-1185">Reference proteome</keyword>
<feature type="compositionally biased region" description="Polar residues" evidence="4">
    <location>
        <begin position="91"/>
        <end position="103"/>
    </location>
</feature>
<dbReference type="SMART" id="SM00717">
    <property type="entry name" value="SANT"/>
    <property type="match status" value="2"/>
</dbReference>
<feature type="domain" description="Myb-like" evidence="5">
    <location>
        <begin position="607"/>
        <end position="679"/>
    </location>
</feature>
<evidence type="ECO:0000259" key="5">
    <source>
        <dbReference type="PROSITE" id="PS50090"/>
    </source>
</evidence>
<dbReference type="Pfam" id="PF00249">
    <property type="entry name" value="Myb_DNA-binding"/>
    <property type="match status" value="1"/>
</dbReference>
<evidence type="ECO:0000313" key="7">
    <source>
        <dbReference type="EMBL" id="KAK6953653.1"/>
    </source>
</evidence>
<sequence length="1019" mass="113977">MGNQLSTEAKAEFDGAEGDPDLSPSNLSRPPYAPQSPEIVFSSQVAPSAKRLPPSPTHQPFNQPDIDMSSSPTAMASKPEARVEIPESPDYKQQLSTPVPGTNKSKKRRRGNRPSLISQPRFVDSNDARDNGTGVNGSSPASDGLTLSVRQKRKKRNETRRKKTSLGASPDLGNLEMPSDPIESVEADEIQETQRDPPFGFRAINNATTESTPSSTSLSKKRKTLGSANKDRKRQKRSSNGNPDVDSVTSFSGLAKSLYAGRRKNKKALEAIEDDSMDTSTSEELSENPRQEYISHDSSVSGSNSNNTGLNSGRTVQRSEESNELEIEPSEKSSSSANLSSNSTQRDDRDEVAINRDNKIEDPESDESSDDSEEQESTNASDPTPQIVSKTDTINGEYQPNASEPIQPKQGSARKRVAKPTFFEREAEGHSNGLARPSSSSTTGKKQAKISSMLQGNEVDSPTPNKLASKHRTPQKATQVHELVTGQFSEFEIRNITQAVERWRDDHNLTQSEVNDLIQGNPREVKSQEFWARVVATCPNRRRQKVINQCRRKFHNFVARGAWTPEQHDELKKMWEIHGSKYAVIGKLINRHPEDVRDRIRNYVVCGENRRVDPWTYDEEEKLRSIISEAVKTIRERRQEGHIVSDESDEDLIDWQRVSELMDRTRSRLQCMQKWKLMQKQAHDGIDNIDGVEVHSIPQIIQKARDEAEAMSNQDRYSIVKAIRAFDINADGRIPWAKVRTKKLGDRWSRPTIMLAWYRLKRSVPDHAIMTVPEIIKQLTIKYHETKELNFPSDEDYDQDAEYSEIERKINKILTKAQRTAKTPATVAKTDDDEADEDDEDNGEIADDDKESSVSEENREELAENDEEIQQSEREEDDTENGGSKVGKDGGQRVMDSDVESDSSDQSADKELPDNVGTGLRSDNKADSGNNVEEDGNSQPESSIGTPSISNVKSQRSLKRQKRYSSSSKATPSRTPVSSKRKFAKRLDKPGVNKPTPVIEDEPSSDTNASEVESIPAHL</sequence>
<feature type="compositionally biased region" description="Low complexity" evidence="4">
    <location>
        <begin position="208"/>
        <end position="218"/>
    </location>
</feature>
<dbReference type="InterPro" id="IPR009057">
    <property type="entry name" value="Homeodomain-like_sf"/>
</dbReference>
<dbReference type="GO" id="GO:0005634">
    <property type="term" value="C:nucleus"/>
    <property type="evidence" value="ECO:0007669"/>
    <property type="project" value="UniProtKB-SubCell"/>
</dbReference>
<feature type="compositionally biased region" description="Polar residues" evidence="4">
    <location>
        <begin position="964"/>
        <end position="978"/>
    </location>
</feature>
<feature type="compositionally biased region" description="Basic and acidic residues" evidence="4">
    <location>
        <begin position="345"/>
        <end position="362"/>
    </location>
</feature>
<dbReference type="InterPro" id="IPR017930">
    <property type="entry name" value="Myb_dom"/>
</dbReference>
<feature type="compositionally biased region" description="Basic and acidic residues" evidence="4">
    <location>
        <begin position="851"/>
        <end position="862"/>
    </location>
</feature>
<feature type="compositionally biased region" description="Basic residues" evidence="4">
    <location>
        <begin position="150"/>
        <end position="164"/>
    </location>
</feature>
<dbReference type="Proteomes" id="UP001369815">
    <property type="component" value="Unassembled WGS sequence"/>
</dbReference>
<comment type="subcellular location">
    <subcellularLocation>
        <location evidence="1">Nucleus</location>
    </subcellularLocation>
</comment>
<dbReference type="AlphaFoldDB" id="A0AAX6MMH8"/>
<evidence type="ECO:0008006" key="9">
    <source>
        <dbReference type="Google" id="ProtNLM"/>
    </source>
</evidence>